<evidence type="ECO:0000313" key="5">
    <source>
        <dbReference type="EMBL" id="BBX17192.1"/>
    </source>
</evidence>
<evidence type="ECO:0000256" key="2">
    <source>
        <dbReference type="ARBA" id="ARBA00023136"/>
    </source>
</evidence>
<protein>
    <submittedName>
        <fullName evidence="5">Uncharacterized protein</fullName>
    </submittedName>
</protein>
<evidence type="ECO:0000256" key="1">
    <source>
        <dbReference type="ARBA" id="ARBA00004370"/>
    </source>
</evidence>
<name>A0A7I7K1G2_9MYCO</name>
<evidence type="ECO:0000313" key="6">
    <source>
        <dbReference type="Proteomes" id="UP000467006"/>
    </source>
</evidence>
<feature type="compositionally biased region" description="Basic and acidic residues" evidence="3">
    <location>
        <begin position="1"/>
        <end position="12"/>
    </location>
</feature>
<dbReference type="GO" id="GO:0016020">
    <property type="term" value="C:membrane"/>
    <property type="evidence" value="ECO:0007669"/>
    <property type="project" value="UniProtKB-SubCell"/>
</dbReference>
<dbReference type="AlphaFoldDB" id="A0A7I7K1G2"/>
<dbReference type="PANTHER" id="PTHR37042">
    <property type="entry name" value="OUTER MEMBRANE PROTEIN RV1973"/>
    <property type="match status" value="1"/>
</dbReference>
<keyword evidence="4" id="KW-0812">Transmembrane</keyword>
<dbReference type="EMBL" id="AP022563">
    <property type="protein sequence ID" value="BBX17192.1"/>
    <property type="molecule type" value="Genomic_DNA"/>
</dbReference>
<dbReference type="PANTHER" id="PTHR37042:SF4">
    <property type="entry name" value="OUTER MEMBRANE PROTEIN RV1973"/>
    <property type="match status" value="1"/>
</dbReference>
<organism evidence="5 6">
    <name type="scientific">Mycolicibacterium duvalii</name>
    <dbReference type="NCBI Taxonomy" id="39688"/>
    <lineage>
        <taxon>Bacteria</taxon>
        <taxon>Bacillati</taxon>
        <taxon>Actinomycetota</taxon>
        <taxon>Actinomycetes</taxon>
        <taxon>Mycobacteriales</taxon>
        <taxon>Mycobacteriaceae</taxon>
        <taxon>Mycolicibacterium</taxon>
    </lineage>
</organism>
<dbReference type="OrthoDB" id="3536396at2"/>
<evidence type="ECO:0000256" key="4">
    <source>
        <dbReference type="SAM" id="Phobius"/>
    </source>
</evidence>
<dbReference type="KEGG" id="mdu:MDUV_20520"/>
<reference evidence="5 6" key="1">
    <citation type="journal article" date="2019" name="Emerg. Microbes Infect.">
        <title>Comprehensive subspecies identification of 175 nontuberculous mycobacteria species based on 7547 genomic profiles.</title>
        <authorList>
            <person name="Matsumoto Y."/>
            <person name="Kinjo T."/>
            <person name="Motooka D."/>
            <person name="Nabeya D."/>
            <person name="Jung N."/>
            <person name="Uechi K."/>
            <person name="Horii T."/>
            <person name="Iida T."/>
            <person name="Fujita J."/>
            <person name="Nakamura S."/>
        </authorList>
    </citation>
    <scope>NUCLEOTIDE SEQUENCE [LARGE SCALE GENOMIC DNA]</scope>
    <source>
        <strain evidence="5 6">JCM 6396</strain>
    </source>
</reference>
<feature type="transmembrane region" description="Helical" evidence="4">
    <location>
        <begin position="36"/>
        <end position="57"/>
    </location>
</feature>
<accession>A0A7I7K1G2</accession>
<dbReference type="Proteomes" id="UP000467006">
    <property type="component" value="Chromosome"/>
</dbReference>
<dbReference type="RefSeq" id="WP_098002996.1">
    <property type="nucleotide sequence ID" value="NZ_AP022563.1"/>
</dbReference>
<sequence length="191" mass="20411">MSTSEVIDKSLAKENSAADGADERTRSPRRGIRRRWVLVFGVLPGLVLLMAMAAGLLKWQGSSGPYSEVAASQSLQAAKDSTVALLSYRPDTVESDLMSARDRTTGNFRDSYIQLSEDVVIPGSKEQRIAATATIPAAASVSVDENHAVALLFVNQSVSVGADAPTESVSSIRVTLDKVDDRWLVSGFDPV</sequence>
<comment type="subcellular location">
    <subcellularLocation>
        <location evidence="1">Membrane</location>
    </subcellularLocation>
</comment>
<proteinExistence type="predicted"/>
<keyword evidence="2 4" id="KW-0472">Membrane</keyword>
<keyword evidence="4" id="KW-1133">Transmembrane helix</keyword>
<feature type="region of interest" description="Disordered" evidence="3">
    <location>
        <begin position="1"/>
        <end position="26"/>
    </location>
</feature>
<gene>
    <name evidence="5" type="ORF">MDUV_20520</name>
</gene>
<keyword evidence="6" id="KW-1185">Reference proteome</keyword>
<evidence type="ECO:0000256" key="3">
    <source>
        <dbReference type="SAM" id="MobiDB-lite"/>
    </source>
</evidence>